<dbReference type="GO" id="GO:0005615">
    <property type="term" value="C:extracellular space"/>
    <property type="evidence" value="ECO:0007669"/>
    <property type="project" value="TreeGrafter"/>
</dbReference>
<evidence type="ECO:0000256" key="1">
    <source>
        <dbReference type="SAM" id="SignalP"/>
    </source>
</evidence>
<accession>A0A9C6SZD4</accession>
<dbReference type="GeneID" id="127565200"/>
<feature type="signal peptide" evidence="1">
    <location>
        <begin position="1"/>
        <end position="19"/>
    </location>
</feature>
<sequence>MNSQCIVLILCLLVYQAYAVPAETKYLDASEFEKCPEDTNAAGDCIAKIINTLLPRLRHGDPELNIPAYDPFLIDKLSFQYSSGAVNGRISVRNVKLYGIVGIKIQKIDVKRNNNKIQLRIYSHQPKINILGDYKADMHVNQLQLKPKGKFNLTLFDVQSTVNTEGEIYTKDDGKRFLRLTDIEANPKIGDMIIKANGIFPDPELDEIALNVANNYWRDIYGIILPETRKSWVPLLLRLINQALLKVPIDEFTSRSD</sequence>
<keyword evidence="2" id="KW-1185">Reference proteome</keyword>
<evidence type="ECO:0000313" key="3">
    <source>
        <dbReference type="RefSeq" id="XP_051858663.1"/>
    </source>
</evidence>
<dbReference type="CTD" id="34729"/>
<keyword evidence="1" id="KW-0732">Signal</keyword>
<dbReference type="Proteomes" id="UP000515160">
    <property type="component" value="Chromosome 2L"/>
</dbReference>
<dbReference type="Pfam" id="PF06585">
    <property type="entry name" value="JHBP"/>
    <property type="match status" value="1"/>
</dbReference>
<dbReference type="SMART" id="SM00700">
    <property type="entry name" value="JHBP"/>
    <property type="match status" value="1"/>
</dbReference>
<organism evidence="2 3">
    <name type="scientific">Drosophila albomicans</name>
    <name type="common">Fruit fly</name>
    <dbReference type="NCBI Taxonomy" id="7291"/>
    <lineage>
        <taxon>Eukaryota</taxon>
        <taxon>Metazoa</taxon>
        <taxon>Ecdysozoa</taxon>
        <taxon>Arthropoda</taxon>
        <taxon>Hexapoda</taxon>
        <taxon>Insecta</taxon>
        <taxon>Pterygota</taxon>
        <taxon>Neoptera</taxon>
        <taxon>Endopterygota</taxon>
        <taxon>Diptera</taxon>
        <taxon>Brachycera</taxon>
        <taxon>Muscomorpha</taxon>
        <taxon>Ephydroidea</taxon>
        <taxon>Drosophilidae</taxon>
        <taxon>Drosophila</taxon>
    </lineage>
</organism>
<dbReference type="Gene3D" id="3.15.10.30">
    <property type="entry name" value="Haemolymph juvenile hormone binding protein"/>
    <property type="match status" value="1"/>
</dbReference>
<dbReference type="PANTHER" id="PTHR11008:SF18">
    <property type="entry name" value="BCDNA.GH05536-RELATED"/>
    <property type="match status" value="1"/>
</dbReference>
<evidence type="ECO:0000313" key="2">
    <source>
        <dbReference type="Proteomes" id="UP000515160"/>
    </source>
</evidence>
<proteinExistence type="predicted"/>
<feature type="chain" id="PRO_5039381123" evidence="1">
    <location>
        <begin position="20"/>
        <end position="257"/>
    </location>
</feature>
<dbReference type="RefSeq" id="XP_051858663.1">
    <property type="nucleotide sequence ID" value="XM_052002703.1"/>
</dbReference>
<dbReference type="PANTHER" id="PTHR11008">
    <property type="entry name" value="PROTEIN TAKEOUT-LIKE PROTEIN"/>
    <property type="match status" value="1"/>
</dbReference>
<gene>
    <name evidence="3" type="primary">LOC127565200</name>
</gene>
<dbReference type="InterPro" id="IPR010562">
    <property type="entry name" value="Haemolymph_juvenile_hormone-bd"/>
</dbReference>
<reference evidence="3" key="1">
    <citation type="submission" date="2025-08" db="UniProtKB">
        <authorList>
            <consortium name="RefSeq"/>
        </authorList>
    </citation>
    <scope>IDENTIFICATION</scope>
    <source>
        <strain evidence="3">15112-1751.03</strain>
        <tissue evidence="3">Whole Adult</tissue>
    </source>
</reference>
<protein>
    <submittedName>
        <fullName evidence="3">Protein takeout</fullName>
    </submittedName>
</protein>
<dbReference type="InterPro" id="IPR038606">
    <property type="entry name" value="To_sf"/>
</dbReference>
<dbReference type="OrthoDB" id="8196554at2759"/>
<name>A0A9C6SZD4_DROAB</name>
<dbReference type="AlphaFoldDB" id="A0A9C6SZD4"/>